<keyword evidence="1" id="KW-0732">Signal</keyword>
<dbReference type="AlphaFoldDB" id="A0AAV7V5H7"/>
<accession>A0AAV7V5H7</accession>
<name>A0AAV7V5H7_PLEWA</name>
<evidence type="ECO:0000256" key="1">
    <source>
        <dbReference type="SAM" id="SignalP"/>
    </source>
</evidence>
<dbReference type="Proteomes" id="UP001066276">
    <property type="component" value="Chromosome 2_1"/>
</dbReference>
<organism evidence="2 3">
    <name type="scientific">Pleurodeles waltl</name>
    <name type="common">Iberian ribbed newt</name>
    <dbReference type="NCBI Taxonomy" id="8319"/>
    <lineage>
        <taxon>Eukaryota</taxon>
        <taxon>Metazoa</taxon>
        <taxon>Chordata</taxon>
        <taxon>Craniata</taxon>
        <taxon>Vertebrata</taxon>
        <taxon>Euteleostomi</taxon>
        <taxon>Amphibia</taxon>
        <taxon>Batrachia</taxon>
        <taxon>Caudata</taxon>
        <taxon>Salamandroidea</taxon>
        <taxon>Salamandridae</taxon>
        <taxon>Pleurodelinae</taxon>
        <taxon>Pleurodeles</taxon>
    </lineage>
</organism>
<evidence type="ECO:0000313" key="3">
    <source>
        <dbReference type="Proteomes" id="UP001066276"/>
    </source>
</evidence>
<dbReference type="EMBL" id="JANPWB010000003">
    <property type="protein sequence ID" value="KAJ1196498.1"/>
    <property type="molecule type" value="Genomic_DNA"/>
</dbReference>
<comment type="caution">
    <text evidence="2">The sequence shown here is derived from an EMBL/GenBank/DDBJ whole genome shotgun (WGS) entry which is preliminary data.</text>
</comment>
<keyword evidence="3" id="KW-1185">Reference proteome</keyword>
<reference evidence="2" key="1">
    <citation type="journal article" date="2022" name="bioRxiv">
        <title>Sequencing and chromosome-scale assembly of the giantPleurodeles waltlgenome.</title>
        <authorList>
            <person name="Brown T."/>
            <person name="Elewa A."/>
            <person name="Iarovenko S."/>
            <person name="Subramanian E."/>
            <person name="Araus A.J."/>
            <person name="Petzold A."/>
            <person name="Susuki M."/>
            <person name="Suzuki K.-i.T."/>
            <person name="Hayashi T."/>
            <person name="Toyoda A."/>
            <person name="Oliveira C."/>
            <person name="Osipova E."/>
            <person name="Leigh N.D."/>
            <person name="Simon A."/>
            <person name="Yun M.H."/>
        </authorList>
    </citation>
    <scope>NUCLEOTIDE SEQUENCE</scope>
    <source>
        <strain evidence="2">20211129_DDA</strain>
        <tissue evidence="2">Liver</tissue>
    </source>
</reference>
<sequence>MLLWRWLMLVEMLQAAWPVSHRHTEAGPLHFWTHQVHPAGAGWLDRCISGHIRSILLGPGGWTAVSLDTSGPTCWGRVAGPLYLWTHQVPPAGTGWLERCISGHIRSLLLGPGGWTAVSLDTSRSLLLGLGGWTAVSLDTSGPSCWDRVAGPLYLWTHPGPSCWDRVAGPLYLWTHQVPPAGTKWLDRCISGHIQVPPAGTGWLDRCISGHIRSFLLGPGGWIAVSLDTSGPSCWDQVPGPLYLWTHPGPSCWDRVAGSLYLWTHQVPPAGTGWLDRCISGHIQVPPAGTGWLDRCISGHIRSFLLGPGGWIAVSLDTSGPSCWGRVAGPLHLWTHQVPPAGTGWLDRCISGHIRSNLLGPGGWTAVSLDTSGPSCWDRVAGALYLWTHQVPPAGTGWLDRCISGHIQVPPAGTGWLDRCISGHIRSFLLGPGGWTAVSLDTSGPSCWDRVAGPLYLWTHPGPSCWDRVAGPLYLWTHQVLPAGAGWLDRCISGHIRSLLLGPSGWTAVSLDTSRSLLLGPDGWTAVSLDTSGPSCWGRVAGSLYLWTHQVPPAGTKWLDRCISGHIQVPPAVTGWLDRCISGHIRSLLLGPGGWTAVSLDTSRSLLLGPGAWTAVSLDTSGPSCWGRVAGSLYLWTHQVLPAGAGWLDRCISGHIRSLLLGPGGWIAVSLDTSGPSCWGRVAGPLHLWTHQVPPAGTGWLDRCISGHIRSFLLGPGGWTAASLDTSGPSCWGRVAGSLYLWTHQVLPAGPGWLDRCISGHIRSLLLGPGGWIAVSLDTSGPSCWDRVAGPLYLWTHPGPSCWDQVAGPLYLWTHQVPPAGPGVSGQPQKDHWCSALLRWLQRSKPQRGAHFYSFTFLG</sequence>
<evidence type="ECO:0000313" key="2">
    <source>
        <dbReference type="EMBL" id="KAJ1196498.1"/>
    </source>
</evidence>
<protein>
    <submittedName>
        <fullName evidence="2">Uncharacterized protein</fullName>
    </submittedName>
</protein>
<feature type="chain" id="PRO_5043911075" evidence="1">
    <location>
        <begin position="19"/>
        <end position="859"/>
    </location>
</feature>
<proteinExistence type="predicted"/>
<feature type="signal peptide" evidence="1">
    <location>
        <begin position="1"/>
        <end position="18"/>
    </location>
</feature>
<gene>
    <name evidence="2" type="ORF">NDU88_000369</name>
</gene>